<dbReference type="EMBL" id="JADBEG010000001">
    <property type="protein sequence ID" value="MBE1501367.1"/>
    <property type="molecule type" value="Genomic_DNA"/>
</dbReference>
<evidence type="ECO:0000313" key="3">
    <source>
        <dbReference type="Proteomes" id="UP000631670"/>
    </source>
</evidence>
<evidence type="ECO:0000256" key="1">
    <source>
        <dbReference type="SAM" id="Phobius"/>
    </source>
</evidence>
<keyword evidence="1" id="KW-0472">Membrane</keyword>
<dbReference type="RefSeq" id="WP_143265230.1">
    <property type="nucleotide sequence ID" value="NZ_JADBEG010000001.1"/>
</dbReference>
<protein>
    <submittedName>
        <fullName evidence="2">Uncharacterized protein</fullName>
    </submittedName>
</protein>
<organism evidence="2 3">
    <name type="scientific">Amycolatopsis lexingtonensis</name>
    <dbReference type="NCBI Taxonomy" id="218822"/>
    <lineage>
        <taxon>Bacteria</taxon>
        <taxon>Bacillati</taxon>
        <taxon>Actinomycetota</taxon>
        <taxon>Actinomycetes</taxon>
        <taxon>Pseudonocardiales</taxon>
        <taxon>Pseudonocardiaceae</taxon>
        <taxon>Amycolatopsis</taxon>
    </lineage>
</organism>
<evidence type="ECO:0000313" key="2">
    <source>
        <dbReference type="EMBL" id="MBE1501367.1"/>
    </source>
</evidence>
<sequence>MKRSLVALAAVLLAITAVLCVIGAFVRPDLVEKVTFGVVALVALAGSVLVALEARKVKS</sequence>
<comment type="caution">
    <text evidence="2">The sequence shown here is derived from an EMBL/GenBank/DDBJ whole genome shotgun (WGS) entry which is preliminary data.</text>
</comment>
<keyword evidence="1" id="KW-0812">Transmembrane</keyword>
<gene>
    <name evidence="2" type="ORF">H4696_008467</name>
</gene>
<dbReference type="Proteomes" id="UP000631670">
    <property type="component" value="Unassembled WGS sequence"/>
</dbReference>
<feature type="transmembrane region" description="Helical" evidence="1">
    <location>
        <begin position="36"/>
        <end position="54"/>
    </location>
</feature>
<name>A0ABR9IEI5_9PSEU</name>
<keyword evidence="3" id="KW-1185">Reference proteome</keyword>
<accession>A0ABR9IEI5</accession>
<proteinExistence type="predicted"/>
<keyword evidence="1" id="KW-1133">Transmembrane helix</keyword>
<reference evidence="2 3" key="1">
    <citation type="submission" date="2020-10" db="EMBL/GenBank/DDBJ databases">
        <title>Sequencing the genomes of 1000 actinobacteria strains.</title>
        <authorList>
            <person name="Klenk H.-P."/>
        </authorList>
    </citation>
    <scope>NUCLEOTIDE SEQUENCE [LARGE SCALE GENOMIC DNA]</scope>
    <source>
        <strain evidence="2 3">DSM 44653</strain>
    </source>
</reference>